<gene>
    <name evidence="2" type="ORF">ACFPP6_01290</name>
</gene>
<feature type="domain" description="NADP-dependent oxidoreductase" evidence="1">
    <location>
        <begin position="29"/>
        <end position="318"/>
    </location>
</feature>
<dbReference type="Gene3D" id="3.20.20.100">
    <property type="entry name" value="NADP-dependent oxidoreductase domain"/>
    <property type="match status" value="1"/>
</dbReference>
<organism evidence="2 3">
    <name type="scientific">Streptomyces aureoversilis</name>
    <dbReference type="NCBI Taxonomy" id="67277"/>
    <lineage>
        <taxon>Bacteria</taxon>
        <taxon>Bacillati</taxon>
        <taxon>Actinomycetota</taxon>
        <taxon>Actinomycetes</taxon>
        <taxon>Kitasatosporales</taxon>
        <taxon>Streptomycetaceae</taxon>
        <taxon>Streptomyces</taxon>
    </lineage>
</organism>
<dbReference type="Pfam" id="PF00248">
    <property type="entry name" value="Aldo_ket_red"/>
    <property type="match status" value="1"/>
</dbReference>
<dbReference type="RefSeq" id="WP_382035999.1">
    <property type="nucleotide sequence ID" value="NZ_JBHSKJ010000001.1"/>
</dbReference>
<reference evidence="3" key="1">
    <citation type="journal article" date="2019" name="Int. J. Syst. Evol. Microbiol.">
        <title>The Global Catalogue of Microorganisms (GCM) 10K type strain sequencing project: providing services to taxonomists for standard genome sequencing and annotation.</title>
        <authorList>
            <consortium name="The Broad Institute Genomics Platform"/>
            <consortium name="The Broad Institute Genome Sequencing Center for Infectious Disease"/>
            <person name="Wu L."/>
            <person name="Ma J."/>
        </authorList>
    </citation>
    <scope>NUCLEOTIDE SEQUENCE [LARGE SCALE GENOMIC DNA]</scope>
    <source>
        <strain evidence="3">CGMCC 4.1641</strain>
    </source>
</reference>
<dbReference type="CDD" id="cd19152">
    <property type="entry name" value="AKR_AKR15A"/>
    <property type="match status" value="1"/>
</dbReference>
<evidence type="ECO:0000259" key="1">
    <source>
        <dbReference type="Pfam" id="PF00248"/>
    </source>
</evidence>
<keyword evidence="3" id="KW-1185">Reference proteome</keyword>
<dbReference type="SUPFAM" id="SSF51430">
    <property type="entry name" value="NAD(P)-linked oxidoreductase"/>
    <property type="match status" value="1"/>
</dbReference>
<dbReference type="PANTHER" id="PTHR42686">
    <property type="entry name" value="GH17980P-RELATED"/>
    <property type="match status" value="1"/>
</dbReference>
<protein>
    <submittedName>
        <fullName evidence="2">Aldo/keto reductase</fullName>
    </submittedName>
</protein>
<comment type="caution">
    <text evidence="2">The sequence shown here is derived from an EMBL/GenBank/DDBJ whole genome shotgun (WGS) entry which is preliminary data.</text>
</comment>
<name>A0ABV9ZSS1_9ACTN</name>
<evidence type="ECO:0000313" key="3">
    <source>
        <dbReference type="Proteomes" id="UP001596222"/>
    </source>
</evidence>
<evidence type="ECO:0000313" key="2">
    <source>
        <dbReference type="EMBL" id="MFC5143340.1"/>
    </source>
</evidence>
<proteinExistence type="predicted"/>
<sequence>MTASPAPLALPGGPAAFAVLGRSGLPVTRMGFGGAALGGLFRPVGAAAAEGAVRAAWEAGIRYFDTAPHYGAGLSEERLGAALAGLPRPAFTVSTKVGRLLADADRNAGVPRGGDGSEFAAGRDRVRVRDYSRDGVLRSLESSLRRLRLDRVDVLYLHDPDDHWEQAAGEAFPALARLRDEGVVRAIGIAMNDAAMLTRFVAETDPDVVLCAGRCSLLDGGAQRELFPLCERHGVAVVAAGVFNSGILADPRPGAPYDYQRAPERSVARAQRIAAVCEAHGVPLPAAALAWPGRHPVVASVLVGMRSAEEVTADVRLAGTGVPDQLWRDLAAAGLLPGRCDDGGASPSA</sequence>
<dbReference type="InterPro" id="IPR020471">
    <property type="entry name" value="AKR"/>
</dbReference>
<accession>A0ABV9ZSS1</accession>
<dbReference type="PANTHER" id="PTHR42686:SF1">
    <property type="entry name" value="GH17980P-RELATED"/>
    <property type="match status" value="1"/>
</dbReference>
<dbReference type="InterPro" id="IPR036812">
    <property type="entry name" value="NAD(P)_OxRdtase_dom_sf"/>
</dbReference>
<dbReference type="EMBL" id="JBHSKJ010000001">
    <property type="protein sequence ID" value="MFC5143340.1"/>
    <property type="molecule type" value="Genomic_DNA"/>
</dbReference>
<dbReference type="Proteomes" id="UP001596222">
    <property type="component" value="Unassembled WGS sequence"/>
</dbReference>
<dbReference type="InterPro" id="IPR023210">
    <property type="entry name" value="NADP_OxRdtase_dom"/>
</dbReference>